<evidence type="ECO:0000313" key="4">
    <source>
        <dbReference type="Proteomes" id="UP000536720"/>
    </source>
</evidence>
<feature type="region of interest" description="Disordered" evidence="1">
    <location>
        <begin position="516"/>
        <end position="538"/>
    </location>
</feature>
<dbReference type="InterPro" id="IPR047987">
    <property type="entry name" value="Gp19-like_virus"/>
</dbReference>
<evidence type="ECO:0000313" key="3">
    <source>
        <dbReference type="EMBL" id="NUT87177.1"/>
    </source>
</evidence>
<dbReference type="Pfam" id="PF22530">
    <property type="entry name" value="Terminase-T7_RNaseH-like"/>
    <property type="match status" value="1"/>
</dbReference>
<dbReference type="Gene3D" id="3.40.50.300">
    <property type="entry name" value="P-loop containing nucleotide triphosphate hydrolases"/>
    <property type="match status" value="1"/>
</dbReference>
<dbReference type="Proteomes" id="UP000536720">
    <property type="component" value="Unassembled WGS sequence"/>
</dbReference>
<dbReference type="NCBIfam" id="NF033889">
    <property type="entry name" value="termin_lrg_T7"/>
    <property type="match status" value="1"/>
</dbReference>
<organism evidence="3 4">
    <name type="scientific">Pseudomonas corrugata</name>
    <dbReference type="NCBI Taxonomy" id="47879"/>
    <lineage>
        <taxon>Bacteria</taxon>
        <taxon>Pseudomonadati</taxon>
        <taxon>Pseudomonadota</taxon>
        <taxon>Gammaproteobacteria</taxon>
        <taxon>Pseudomonadales</taxon>
        <taxon>Pseudomonadaceae</taxon>
        <taxon>Pseudomonas</taxon>
    </lineage>
</organism>
<dbReference type="AlphaFoldDB" id="A0A7Y6DH46"/>
<feature type="domain" description="Terminase large subunit ribonuclease H-like" evidence="2">
    <location>
        <begin position="369"/>
        <end position="459"/>
    </location>
</feature>
<name>A0A7Y6DH46_9PSED</name>
<protein>
    <submittedName>
        <fullName evidence="3">Phage terminase large subunit</fullName>
    </submittedName>
</protein>
<reference evidence="3 4" key="1">
    <citation type="journal article" date="2020" name="Front. Plant Sci.">
        <title>Isolation of Rhizosphere Bacteria That Improve Quality and Water Stress Tolerance in Greenhouse Ornamentals.</title>
        <authorList>
            <person name="Nordstedt N.P."/>
            <person name="Jones M.L."/>
        </authorList>
    </citation>
    <scope>NUCLEOTIDE SEQUENCE [LARGE SCALE GENOMIC DNA]</scope>
    <source>
        <strain evidence="3 4">C7D2</strain>
    </source>
</reference>
<dbReference type="EMBL" id="JABFMR010000008">
    <property type="protein sequence ID" value="NUT87177.1"/>
    <property type="molecule type" value="Genomic_DNA"/>
</dbReference>
<sequence>MSTKYISFLAFFLIWAKRMKWEVPDIHIRACHWLEHRRDHAVLRCFRGFGKSTILALYNAWRFYLDPTYRILHQGDTDPTAYKTSRDSKAILRKHPLTLDAHRKMKGDTAFWWVPGNEDERNPSMQASGIMSNITSSRADECQNDDVEVPKNIATPEAREKLRYRLGEQVHIMVPGARLLFVGTPHTHDSLYDEQESLGADCLTIRMFAKEHRITEAKLNAYDLPFVPDVVFSAIGKHARVLVKGKDYQLTKTGIAFFTPPGTLVDCYAGSAWPERFDMLELEKRRKKTRTINEWDSQYQLHSKPVTEVRLDPARIIPYDVQPTMRYANNAAAMYLGSTQIVGAVAYWDCSLGKIKSDASAFSLLLTDARGQLYWHVAEGLEGELAEFDERDRIIGGQVWQVRQLVIKYQIPLVTVETNGPGGFVPNILKQALKGTGCGVKEEFSTVNKQKRILDAFESPLSARFLWAHVDVLRGPVWDQMRDFNPAVNNQDDDYIDSGAGAISQTPVRIGRIVGKPTETRRDDWRPDAGVHDVQVEY</sequence>
<dbReference type="InterPro" id="IPR054762">
    <property type="entry name" value="Gp19_RNaseH-like"/>
</dbReference>
<gene>
    <name evidence="3" type="primary">terL</name>
    <name evidence="3" type="ORF">HNO91_12140</name>
</gene>
<dbReference type="InterPro" id="IPR027417">
    <property type="entry name" value="P-loop_NTPase"/>
</dbReference>
<feature type="compositionally biased region" description="Basic and acidic residues" evidence="1">
    <location>
        <begin position="518"/>
        <end position="538"/>
    </location>
</feature>
<evidence type="ECO:0000256" key="1">
    <source>
        <dbReference type="SAM" id="MobiDB-lite"/>
    </source>
</evidence>
<dbReference type="RefSeq" id="WP_175362581.1">
    <property type="nucleotide sequence ID" value="NZ_JABFMR010000008.1"/>
</dbReference>
<comment type="caution">
    <text evidence="3">The sequence shown here is derived from an EMBL/GenBank/DDBJ whole genome shotgun (WGS) entry which is preliminary data.</text>
</comment>
<accession>A0A7Y6DH46</accession>
<proteinExistence type="predicted"/>
<evidence type="ECO:0000259" key="2">
    <source>
        <dbReference type="Pfam" id="PF22530"/>
    </source>
</evidence>